<evidence type="ECO:0000313" key="1">
    <source>
        <dbReference type="EMBL" id="KAK5063428.1"/>
    </source>
</evidence>
<keyword evidence="2" id="KW-1185">Reference proteome</keyword>
<proteinExistence type="predicted"/>
<gene>
    <name evidence="1" type="ORF">LTR69_004134</name>
</gene>
<name>A0ABR0JFG0_9EURO</name>
<sequence length="86" mass="9353">MSLPFSGLCSPWYPHLACEVEANRTSYRCHSRPPAAPAGAQAPGRGLTVLTLNPLHETDTPQHVFRNMKGVSIVSISTVHACRNLE</sequence>
<evidence type="ECO:0000313" key="2">
    <source>
        <dbReference type="Proteomes" id="UP001345691"/>
    </source>
</evidence>
<protein>
    <submittedName>
        <fullName evidence="1">Uncharacterized protein</fullName>
    </submittedName>
</protein>
<accession>A0ABR0JFG0</accession>
<comment type="caution">
    <text evidence="1">The sequence shown here is derived from an EMBL/GenBank/DDBJ whole genome shotgun (WGS) entry which is preliminary data.</text>
</comment>
<reference evidence="1 2" key="1">
    <citation type="submission" date="2023-08" db="EMBL/GenBank/DDBJ databases">
        <title>Black Yeasts Isolated from many extreme environments.</title>
        <authorList>
            <person name="Coleine C."/>
            <person name="Stajich J.E."/>
            <person name="Selbmann L."/>
        </authorList>
    </citation>
    <scope>NUCLEOTIDE SEQUENCE [LARGE SCALE GENOMIC DNA]</scope>
    <source>
        <strain evidence="1 2">CCFEE 6328</strain>
    </source>
</reference>
<dbReference type="Proteomes" id="UP001345691">
    <property type="component" value="Unassembled WGS sequence"/>
</dbReference>
<organism evidence="1 2">
    <name type="scientific">Exophiala sideris</name>
    <dbReference type="NCBI Taxonomy" id="1016849"/>
    <lineage>
        <taxon>Eukaryota</taxon>
        <taxon>Fungi</taxon>
        <taxon>Dikarya</taxon>
        <taxon>Ascomycota</taxon>
        <taxon>Pezizomycotina</taxon>
        <taxon>Eurotiomycetes</taxon>
        <taxon>Chaetothyriomycetidae</taxon>
        <taxon>Chaetothyriales</taxon>
        <taxon>Herpotrichiellaceae</taxon>
        <taxon>Exophiala</taxon>
    </lineage>
</organism>
<dbReference type="EMBL" id="JAVRRF010000007">
    <property type="protein sequence ID" value="KAK5063428.1"/>
    <property type="molecule type" value="Genomic_DNA"/>
</dbReference>